<feature type="region of interest" description="Disordered" evidence="1">
    <location>
        <begin position="52"/>
        <end position="151"/>
    </location>
</feature>
<feature type="compositionally biased region" description="Low complexity" evidence="1">
    <location>
        <begin position="81"/>
        <end position="93"/>
    </location>
</feature>
<gene>
    <name evidence="2" type="ORF">GCM10025872_30170</name>
</gene>
<dbReference type="EMBL" id="AP027735">
    <property type="protein sequence ID" value="BDZ59360.1"/>
    <property type="molecule type" value="Genomic_DNA"/>
</dbReference>
<feature type="compositionally biased region" description="Polar residues" evidence="1">
    <location>
        <begin position="67"/>
        <end position="76"/>
    </location>
</feature>
<reference evidence="2" key="1">
    <citation type="journal article" date="2014" name="Int. J. Syst. Evol. Microbiol.">
        <title>Complete genome of a new Firmicutes species belonging to the dominant human colonic microbiota ('Ruminococcus bicirculans') reveals two chromosomes and a selective capacity to utilize plant glucans.</title>
        <authorList>
            <consortium name="NISC Comparative Sequencing Program"/>
            <person name="Wegmann U."/>
            <person name="Louis P."/>
            <person name="Goesmann A."/>
            <person name="Henrissat B."/>
            <person name="Duncan S.H."/>
            <person name="Flint H.J."/>
        </authorList>
    </citation>
    <scope>NUCLEOTIDE SEQUENCE</scope>
    <source>
        <strain evidence="2">NBRC 110608</strain>
    </source>
</reference>
<proteinExistence type="predicted"/>
<dbReference type="RefSeq" id="WP_289231400.1">
    <property type="nucleotide sequence ID" value="NZ_AP027735.1"/>
</dbReference>
<feature type="compositionally biased region" description="Low complexity" evidence="1">
    <location>
        <begin position="124"/>
        <end position="151"/>
    </location>
</feature>
<evidence type="ECO:0000313" key="2">
    <source>
        <dbReference type="EMBL" id="BDZ59360.1"/>
    </source>
</evidence>
<name>A0ABM8HEM0_9MICO</name>
<reference evidence="2" key="2">
    <citation type="submission" date="2023-02" db="EMBL/GenBank/DDBJ databases">
        <authorList>
            <person name="Sun Q."/>
            <person name="Mori K."/>
        </authorList>
    </citation>
    <scope>NUCLEOTIDE SEQUENCE</scope>
    <source>
        <strain evidence="2">NBRC 110608</strain>
    </source>
</reference>
<organism evidence="2">
    <name type="scientific">Barrientosiimonas endolithica</name>
    <dbReference type="NCBI Taxonomy" id="1535208"/>
    <lineage>
        <taxon>Bacteria</taxon>
        <taxon>Bacillati</taxon>
        <taxon>Actinomycetota</taxon>
        <taxon>Actinomycetes</taxon>
        <taxon>Micrococcales</taxon>
        <taxon>Dermacoccaceae</taxon>
        <taxon>Barrientosiimonas</taxon>
    </lineage>
</organism>
<evidence type="ECO:0000256" key="1">
    <source>
        <dbReference type="SAM" id="MobiDB-lite"/>
    </source>
</evidence>
<protein>
    <submittedName>
        <fullName evidence="2">Uncharacterized protein</fullName>
    </submittedName>
</protein>
<sequence length="151" mass="15519">MTTPFGPFADVMVEDDEGWRTLLAPTDEIAEFVCGTYEFDEVAVAPVEVDAPGRDGVVTGPGRWSVRTPTSRSTCRSPAARCSGRRCGSCRSRPLPHPSAAARSTRSHGSCSPACAPTARPSPAGTRRTARSTCTASSTSAAAGAAAASAC</sequence>
<accession>A0ABM8HEM0</accession>